<evidence type="ECO:0000256" key="4">
    <source>
        <dbReference type="ARBA" id="ARBA00022679"/>
    </source>
</evidence>
<evidence type="ECO:0000256" key="3">
    <source>
        <dbReference type="ARBA" id="ARBA00022553"/>
    </source>
</evidence>
<keyword evidence="10" id="KW-1185">Reference proteome</keyword>
<dbReference type="Gene3D" id="3.30.565.10">
    <property type="entry name" value="Histidine kinase-like ATPase, C-terminal domain"/>
    <property type="match status" value="1"/>
</dbReference>
<dbReference type="InterPro" id="IPR001610">
    <property type="entry name" value="PAC"/>
</dbReference>
<dbReference type="SUPFAM" id="SSF55874">
    <property type="entry name" value="ATPase domain of HSP90 chaperone/DNA topoisomerase II/histidine kinase"/>
    <property type="match status" value="1"/>
</dbReference>
<dbReference type="SUPFAM" id="SSF55785">
    <property type="entry name" value="PYP-like sensor domain (PAS domain)"/>
    <property type="match status" value="2"/>
</dbReference>
<dbReference type="RefSeq" id="WP_343773825.1">
    <property type="nucleotide sequence ID" value="NZ_BAAADV010000003.1"/>
</dbReference>
<dbReference type="InterPro" id="IPR035965">
    <property type="entry name" value="PAS-like_dom_sf"/>
</dbReference>
<dbReference type="InterPro" id="IPR052162">
    <property type="entry name" value="Sensor_kinase/Photoreceptor"/>
</dbReference>
<dbReference type="Pfam" id="PF02518">
    <property type="entry name" value="HATPase_c"/>
    <property type="match status" value="1"/>
</dbReference>
<evidence type="ECO:0000256" key="5">
    <source>
        <dbReference type="ARBA" id="ARBA00022777"/>
    </source>
</evidence>
<dbReference type="EC" id="2.7.13.3" evidence="2"/>
<dbReference type="PROSITE" id="PS50112">
    <property type="entry name" value="PAS"/>
    <property type="match status" value="1"/>
</dbReference>
<sequence length="475" mass="53504">MTDDKSLPASEGRLKRFVENLPGIAYRCRPTAPWEMEFVGGRVRATTGYPAAAFESGEIAYGDIVLDADVEELRREIRDGVEYRSQFSASYRIRTREGEVRHVFERGAPVVEDDDVEALEGIVIDVTDRKESKRRLRRQNELFTNTQRLADVGGWELDVRNDELRWTDQVKRIHGVSRDSSPTVEDAIGFYHPEDRPEIRSAVERAIEDGEPFDRTLRIQTDDGEQRWVRVRGSPTAIGGRVVRLSGAIQDVTDSKQREQLLRLLHRLLRHNLRNDLNVIRGYTDTLGEELPGGESTEYAERIETAATNLLKKSETAKELLDISLNRRETQRTVDLRELLDRIAEELRGRYPRAEIRVRADDSAVLEGDRRLDALFEQLLENAIEHSDCDAPRVEVTANASADEVRVEIADDGPGIPPEEWSVVVEEDETDSTPLRHGSGVGLLLASVVVDDYGGDLECDNASEGGAAVTVRLPR</sequence>
<name>A0AAV3TAM8_9EURY</name>
<evidence type="ECO:0000259" key="7">
    <source>
        <dbReference type="PROSITE" id="PS50112"/>
    </source>
</evidence>
<evidence type="ECO:0000259" key="8">
    <source>
        <dbReference type="PROSITE" id="PS50113"/>
    </source>
</evidence>
<dbReference type="EMBL" id="BAAADV010000003">
    <property type="protein sequence ID" value="GAA0672884.1"/>
    <property type="molecule type" value="Genomic_DNA"/>
</dbReference>
<keyword evidence="4" id="KW-0808">Transferase</keyword>
<dbReference type="GO" id="GO:0000155">
    <property type="term" value="F:phosphorelay sensor kinase activity"/>
    <property type="evidence" value="ECO:0007669"/>
    <property type="project" value="InterPro"/>
</dbReference>
<reference evidence="9 10" key="1">
    <citation type="journal article" date="2019" name="Int. J. Syst. Evol. Microbiol.">
        <title>The Global Catalogue of Microorganisms (GCM) 10K type strain sequencing project: providing services to taxonomists for standard genome sequencing and annotation.</title>
        <authorList>
            <consortium name="The Broad Institute Genomics Platform"/>
            <consortium name="The Broad Institute Genome Sequencing Center for Infectious Disease"/>
            <person name="Wu L."/>
            <person name="Ma J."/>
        </authorList>
    </citation>
    <scope>NUCLEOTIDE SEQUENCE [LARGE SCALE GENOMIC DNA]</scope>
    <source>
        <strain evidence="9 10">JCM 16328</strain>
    </source>
</reference>
<dbReference type="PANTHER" id="PTHR43304:SF1">
    <property type="entry name" value="PAC DOMAIN-CONTAINING PROTEIN"/>
    <property type="match status" value="1"/>
</dbReference>
<dbReference type="Gene3D" id="3.30.450.20">
    <property type="entry name" value="PAS domain"/>
    <property type="match status" value="2"/>
</dbReference>
<dbReference type="Pfam" id="PF08447">
    <property type="entry name" value="PAS_3"/>
    <property type="match status" value="2"/>
</dbReference>
<dbReference type="PANTHER" id="PTHR43304">
    <property type="entry name" value="PHYTOCHROME-LIKE PROTEIN CPH1"/>
    <property type="match status" value="1"/>
</dbReference>
<feature type="domain" description="PAC" evidence="8">
    <location>
        <begin position="87"/>
        <end position="138"/>
    </location>
</feature>
<organism evidence="9 10">
    <name type="scientific">Natronoarchaeum mannanilyticum</name>
    <dbReference type="NCBI Taxonomy" id="926360"/>
    <lineage>
        <taxon>Archaea</taxon>
        <taxon>Methanobacteriati</taxon>
        <taxon>Methanobacteriota</taxon>
        <taxon>Stenosarchaea group</taxon>
        <taxon>Halobacteria</taxon>
        <taxon>Halobacteriales</taxon>
        <taxon>Natronoarchaeaceae</taxon>
    </lineage>
</organism>
<dbReference type="InterPro" id="IPR036097">
    <property type="entry name" value="HisK_dim/P_sf"/>
</dbReference>
<protein>
    <recommendedName>
        <fullName evidence="2">histidine kinase</fullName>
        <ecNumber evidence="2">2.7.13.3</ecNumber>
    </recommendedName>
</protein>
<proteinExistence type="predicted"/>
<keyword evidence="5" id="KW-0418">Kinase</keyword>
<dbReference type="Gene3D" id="2.10.70.100">
    <property type="match status" value="1"/>
</dbReference>
<comment type="catalytic activity">
    <reaction evidence="1">
        <text>ATP + protein L-histidine = ADP + protein N-phospho-L-histidine.</text>
        <dbReference type="EC" id="2.7.13.3"/>
    </reaction>
</comment>
<dbReference type="InterPro" id="IPR036890">
    <property type="entry name" value="HATPase_C_sf"/>
</dbReference>
<keyword evidence="3" id="KW-0597">Phosphoprotein</keyword>
<evidence type="ECO:0000313" key="9">
    <source>
        <dbReference type="EMBL" id="GAA0672884.1"/>
    </source>
</evidence>
<dbReference type="InterPro" id="IPR013655">
    <property type="entry name" value="PAS_fold_3"/>
</dbReference>
<dbReference type="Proteomes" id="UP001500420">
    <property type="component" value="Unassembled WGS sequence"/>
</dbReference>
<gene>
    <name evidence="9" type="ORF">GCM10009020_19680</name>
</gene>
<evidence type="ECO:0000256" key="1">
    <source>
        <dbReference type="ARBA" id="ARBA00000085"/>
    </source>
</evidence>
<dbReference type="CDD" id="cd00075">
    <property type="entry name" value="HATPase"/>
    <property type="match status" value="1"/>
</dbReference>
<dbReference type="InterPro" id="IPR004358">
    <property type="entry name" value="Sig_transdc_His_kin-like_C"/>
</dbReference>
<dbReference type="InterPro" id="IPR003594">
    <property type="entry name" value="HATPase_dom"/>
</dbReference>
<dbReference type="PRINTS" id="PR00344">
    <property type="entry name" value="BCTRLSENSOR"/>
</dbReference>
<feature type="domain" description="PAS" evidence="7">
    <location>
        <begin position="157"/>
        <end position="210"/>
    </location>
</feature>
<feature type="domain" description="PAC" evidence="8">
    <location>
        <begin position="213"/>
        <end position="264"/>
    </location>
</feature>
<evidence type="ECO:0000256" key="2">
    <source>
        <dbReference type="ARBA" id="ARBA00012438"/>
    </source>
</evidence>
<dbReference type="PROSITE" id="PS50113">
    <property type="entry name" value="PAC"/>
    <property type="match status" value="2"/>
</dbReference>
<comment type="caution">
    <text evidence="9">The sequence shown here is derived from an EMBL/GenBank/DDBJ whole genome shotgun (WGS) entry which is preliminary data.</text>
</comment>
<dbReference type="InterPro" id="IPR000700">
    <property type="entry name" value="PAS-assoc_C"/>
</dbReference>
<evidence type="ECO:0000313" key="10">
    <source>
        <dbReference type="Proteomes" id="UP001500420"/>
    </source>
</evidence>
<accession>A0AAV3TAM8</accession>
<feature type="domain" description="Histidine kinase" evidence="6">
    <location>
        <begin position="268"/>
        <end position="475"/>
    </location>
</feature>
<dbReference type="CDD" id="cd00130">
    <property type="entry name" value="PAS"/>
    <property type="match status" value="1"/>
</dbReference>
<dbReference type="PROSITE" id="PS50109">
    <property type="entry name" value="HIS_KIN"/>
    <property type="match status" value="1"/>
</dbReference>
<evidence type="ECO:0000259" key="6">
    <source>
        <dbReference type="PROSITE" id="PS50109"/>
    </source>
</evidence>
<dbReference type="InterPro" id="IPR000014">
    <property type="entry name" value="PAS"/>
</dbReference>
<dbReference type="NCBIfam" id="TIGR00229">
    <property type="entry name" value="sensory_box"/>
    <property type="match status" value="1"/>
</dbReference>
<dbReference type="AlphaFoldDB" id="A0AAV3TAM8"/>
<dbReference type="InterPro" id="IPR005467">
    <property type="entry name" value="His_kinase_dom"/>
</dbReference>
<dbReference type="SMART" id="SM00086">
    <property type="entry name" value="PAC"/>
    <property type="match status" value="2"/>
</dbReference>
<dbReference type="SUPFAM" id="SSF47384">
    <property type="entry name" value="Homodimeric domain of signal transducing histidine kinase"/>
    <property type="match status" value="1"/>
</dbReference>
<dbReference type="SMART" id="SM00387">
    <property type="entry name" value="HATPase_c"/>
    <property type="match status" value="1"/>
</dbReference>